<evidence type="ECO:0000259" key="3">
    <source>
        <dbReference type="Pfam" id="PF05090"/>
    </source>
</evidence>
<name>A0A521EQE6_9RHOB</name>
<feature type="transmembrane region" description="Helical" evidence="2">
    <location>
        <begin position="15"/>
        <end position="35"/>
    </location>
</feature>
<sequence length="165" mass="18404">MLAHPVTKATARPGFAHALASFRICFGVLVMWECWRFIREDRVWRNWIAPDAYISHPGPAWVSPLPEAWLELAWLGMGVAGLFVMLALFYRAAIIALVLIVGYFLLLDATEPMNRLRLILFFAPILGVLPTAQILSLDAKGPTKSIRPSSKRHSSNASDNITVPH</sequence>
<proteinExistence type="predicted"/>
<evidence type="ECO:0000256" key="2">
    <source>
        <dbReference type="SAM" id="Phobius"/>
    </source>
</evidence>
<feature type="compositionally biased region" description="Polar residues" evidence="1">
    <location>
        <begin position="155"/>
        <end position="165"/>
    </location>
</feature>
<dbReference type="OrthoDB" id="341137at2"/>
<reference evidence="4 5" key="1">
    <citation type="submission" date="2017-05" db="EMBL/GenBank/DDBJ databases">
        <authorList>
            <person name="Varghese N."/>
            <person name="Submissions S."/>
        </authorList>
    </citation>
    <scope>NUCLEOTIDE SEQUENCE [LARGE SCALE GENOMIC DNA]</scope>
    <source>
        <strain evidence="4 5">DSM 100094</strain>
    </source>
</reference>
<dbReference type="PANTHER" id="PTHR12639:SF7">
    <property type="entry name" value="HTTM DOMAIN-CONTAINING PROTEIN"/>
    <property type="match status" value="1"/>
</dbReference>
<dbReference type="GO" id="GO:0019842">
    <property type="term" value="F:vitamin binding"/>
    <property type="evidence" value="ECO:0007669"/>
    <property type="project" value="TreeGrafter"/>
</dbReference>
<dbReference type="RefSeq" id="WP_142663956.1">
    <property type="nucleotide sequence ID" value="NZ_FXTK01000014.1"/>
</dbReference>
<dbReference type="EMBL" id="FXTK01000014">
    <property type="protein sequence ID" value="SMO86112.1"/>
    <property type="molecule type" value="Genomic_DNA"/>
</dbReference>
<keyword evidence="2" id="KW-1133">Transmembrane helix</keyword>
<dbReference type="PANTHER" id="PTHR12639">
    <property type="entry name" value="VITAMIN K-DEPENDENT GAMMA-CARBOXYLASE"/>
    <property type="match status" value="1"/>
</dbReference>
<keyword evidence="2" id="KW-0812">Transmembrane</keyword>
<evidence type="ECO:0000313" key="4">
    <source>
        <dbReference type="EMBL" id="SMO86112.1"/>
    </source>
</evidence>
<accession>A0A521EQE6</accession>
<feature type="domain" description="HTTM" evidence="3">
    <location>
        <begin position="13"/>
        <end position="141"/>
    </location>
</feature>
<protein>
    <submittedName>
        <fullName evidence="4">Vitamin K-dependent gamma-carboxylase</fullName>
    </submittedName>
</protein>
<organism evidence="4 5">
    <name type="scientific">Paracoccus laeviglucosivorans</name>
    <dbReference type="NCBI Taxonomy" id="1197861"/>
    <lineage>
        <taxon>Bacteria</taxon>
        <taxon>Pseudomonadati</taxon>
        <taxon>Pseudomonadota</taxon>
        <taxon>Alphaproteobacteria</taxon>
        <taxon>Rhodobacterales</taxon>
        <taxon>Paracoccaceae</taxon>
        <taxon>Paracoccus</taxon>
    </lineage>
</organism>
<evidence type="ECO:0000313" key="5">
    <source>
        <dbReference type="Proteomes" id="UP000319014"/>
    </source>
</evidence>
<dbReference type="Proteomes" id="UP000319014">
    <property type="component" value="Unassembled WGS sequence"/>
</dbReference>
<feature type="transmembrane region" description="Helical" evidence="2">
    <location>
        <begin position="118"/>
        <end position="137"/>
    </location>
</feature>
<feature type="region of interest" description="Disordered" evidence="1">
    <location>
        <begin position="141"/>
        <end position="165"/>
    </location>
</feature>
<dbReference type="AlphaFoldDB" id="A0A521EQE6"/>
<keyword evidence="2" id="KW-0472">Membrane</keyword>
<dbReference type="GO" id="GO:0008488">
    <property type="term" value="F:gamma-glutamyl carboxylase activity"/>
    <property type="evidence" value="ECO:0007669"/>
    <property type="project" value="InterPro"/>
</dbReference>
<keyword evidence="5" id="KW-1185">Reference proteome</keyword>
<feature type="transmembrane region" description="Helical" evidence="2">
    <location>
        <begin position="79"/>
        <end position="106"/>
    </location>
</feature>
<dbReference type="InterPro" id="IPR007782">
    <property type="entry name" value="VKG_COase"/>
</dbReference>
<evidence type="ECO:0000256" key="1">
    <source>
        <dbReference type="SAM" id="MobiDB-lite"/>
    </source>
</evidence>
<dbReference type="InterPro" id="IPR053934">
    <property type="entry name" value="HTTM_dom"/>
</dbReference>
<dbReference type="Pfam" id="PF05090">
    <property type="entry name" value="HTTM"/>
    <property type="match status" value="1"/>
</dbReference>
<gene>
    <name evidence="4" type="ORF">SAMN06265221_11497</name>
</gene>